<reference evidence="1" key="1">
    <citation type="submission" date="2020-09" db="EMBL/GenBank/DDBJ databases">
        <title>Iningainema tapete sp. nov. (Scytonemataceae, Cyanobacteria) from greenhouses in central Florida (USA) produces two types of nodularin with biosynthetic potential for microcystin-LR and anabaenopeptins.</title>
        <authorList>
            <person name="Berthold D.E."/>
            <person name="Lefler F.W."/>
            <person name="Huang I.-S."/>
            <person name="Abdulla H."/>
            <person name="Zimba P.V."/>
            <person name="Laughinghouse H.D. IV."/>
        </authorList>
    </citation>
    <scope>NUCLEOTIDE SEQUENCE</scope>
    <source>
        <strain evidence="1">BLCCT55</strain>
    </source>
</reference>
<gene>
    <name evidence="1" type="ORF">ICL16_14255</name>
</gene>
<proteinExistence type="predicted"/>
<dbReference type="RefSeq" id="WP_190828687.1">
    <property type="nucleotide sequence ID" value="NZ_CAWPPI010000050.1"/>
</dbReference>
<accession>A0A8J6XFQ0</accession>
<dbReference type="EMBL" id="JACXAE010000050">
    <property type="protein sequence ID" value="MBD2773198.1"/>
    <property type="molecule type" value="Genomic_DNA"/>
</dbReference>
<protein>
    <submittedName>
        <fullName evidence="1">Uncharacterized protein</fullName>
    </submittedName>
</protein>
<organism evidence="1 2">
    <name type="scientific">Iningainema tapete BLCC-T55</name>
    <dbReference type="NCBI Taxonomy" id="2748662"/>
    <lineage>
        <taxon>Bacteria</taxon>
        <taxon>Bacillati</taxon>
        <taxon>Cyanobacteriota</taxon>
        <taxon>Cyanophyceae</taxon>
        <taxon>Nostocales</taxon>
        <taxon>Scytonemataceae</taxon>
        <taxon>Iningainema tapete</taxon>
    </lineage>
</organism>
<keyword evidence="2" id="KW-1185">Reference proteome</keyword>
<dbReference type="AlphaFoldDB" id="A0A8J6XFQ0"/>
<dbReference type="Proteomes" id="UP000629098">
    <property type="component" value="Unassembled WGS sequence"/>
</dbReference>
<evidence type="ECO:0000313" key="1">
    <source>
        <dbReference type="EMBL" id="MBD2773198.1"/>
    </source>
</evidence>
<evidence type="ECO:0000313" key="2">
    <source>
        <dbReference type="Proteomes" id="UP000629098"/>
    </source>
</evidence>
<comment type="caution">
    <text evidence="1">The sequence shown here is derived from an EMBL/GenBank/DDBJ whole genome shotgun (WGS) entry which is preliminary data.</text>
</comment>
<sequence>MSTQFFLDETDIDTLINLLLRSQQSRTREALCLSIGIDPKRISFIRDSSDSDFFLLLIRYLNEIGEKEALCKLCCQELFPVFHHGKYASILTEISIKLNCNQKLSQNTNNTQPSLISSIPTSIGNINPFIQLAQNKLVMGSAIFLIGLAGVTLFNQNSKSFNNSHPPEQSVSQNPNVSLTAHNQDMHQQISSLYQEVVRREPTSLEYKYYVDLLKRGEKLNSIRDWITNTSSLLQDGNIISMECQGKELTNFKWLSSRLNNNSVSLASNTDASTKWKVHFIANGVVALENQGIINAPKWLDGLTHNRSVSLAPNTEGNYTGTKWRINIIGDGEVVLDNQGESKWLNGVTHNGSVNLAPNTEEHTGTKWKISKQ</sequence>
<name>A0A8J6XFQ0_9CYAN</name>